<evidence type="ECO:0000313" key="3">
    <source>
        <dbReference type="Proteomes" id="UP001519288"/>
    </source>
</evidence>
<keyword evidence="2" id="KW-0645">Protease</keyword>
<dbReference type="Proteomes" id="UP001519288">
    <property type="component" value="Unassembled WGS sequence"/>
</dbReference>
<dbReference type="GO" id="GO:0008233">
    <property type="term" value="F:peptidase activity"/>
    <property type="evidence" value="ECO:0007669"/>
    <property type="project" value="UniProtKB-KW"/>
</dbReference>
<feature type="transmembrane region" description="Helical" evidence="1">
    <location>
        <begin position="37"/>
        <end position="54"/>
    </location>
</feature>
<organism evidence="2 3">
    <name type="scientific">Paenibacillus shirakamiensis</name>
    <dbReference type="NCBI Taxonomy" id="1265935"/>
    <lineage>
        <taxon>Bacteria</taxon>
        <taxon>Bacillati</taxon>
        <taxon>Bacillota</taxon>
        <taxon>Bacilli</taxon>
        <taxon>Bacillales</taxon>
        <taxon>Paenibacillaceae</taxon>
        <taxon>Paenibacillus</taxon>
    </lineage>
</organism>
<keyword evidence="2" id="KW-0378">Hydrolase</keyword>
<dbReference type="EMBL" id="JAGGLD010000006">
    <property type="protein sequence ID" value="MBP2002096.1"/>
    <property type="molecule type" value="Genomic_DNA"/>
</dbReference>
<dbReference type="RefSeq" id="WP_209864561.1">
    <property type="nucleotide sequence ID" value="NZ_JAGGLD010000006.1"/>
</dbReference>
<gene>
    <name evidence="2" type="ORF">J2Z69_003153</name>
</gene>
<dbReference type="GO" id="GO:0006508">
    <property type="term" value="P:proteolysis"/>
    <property type="evidence" value="ECO:0007669"/>
    <property type="project" value="UniProtKB-KW"/>
</dbReference>
<protein>
    <submittedName>
        <fullName evidence="2">Membrane protein implicated in regulation of membrane protease activity</fullName>
    </submittedName>
</protein>
<sequence length="68" mass="7832">MSFSRKLAYHTVDIAIFIGIAYLLVAVTYPWLHLRGIGFALALGVYTFITRPLVRKWFQPKIPIPIKE</sequence>
<keyword evidence="1" id="KW-0472">Membrane</keyword>
<name>A0ABS4JLW7_9BACL</name>
<evidence type="ECO:0000256" key="1">
    <source>
        <dbReference type="SAM" id="Phobius"/>
    </source>
</evidence>
<keyword evidence="1" id="KW-1133">Transmembrane helix</keyword>
<comment type="caution">
    <text evidence="2">The sequence shown here is derived from an EMBL/GenBank/DDBJ whole genome shotgun (WGS) entry which is preliminary data.</text>
</comment>
<evidence type="ECO:0000313" key="2">
    <source>
        <dbReference type="EMBL" id="MBP2002096.1"/>
    </source>
</evidence>
<keyword evidence="1" id="KW-0812">Transmembrane</keyword>
<feature type="transmembrane region" description="Helical" evidence="1">
    <location>
        <begin position="12"/>
        <end position="31"/>
    </location>
</feature>
<reference evidence="2 3" key="1">
    <citation type="submission" date="2021-03" db="EMBL/GenBank/DDBJ databases">
        <title>Genomic Encyclopedia of Type Strains, Phase IV (KMG-IV): sequencing the most valuable type-strain genomes for metagenomic binning, comparative biology and taxonomic classification.</title>
        <authorList>
            <person name="Goeker M."/>
        </authorList>
    </citation>
    <scope>NUCLEOTIDE SEQUENCE [LARGE SCALE GENOMIC DNA]</scope>
    <source>
        <strain evidence="2 3">DSM 26806</strain>
    </source>
</reference>
<keyword evidence="3" id="KW-1185">Reference proteome</keyword>
<proteinExistence type="predicted"/>
<accession>A0ABS4JLW7</accession>